<proteinExistence type="predicted"/>
<dbReference type="InterPro" id="IPR036691">
    <property type="entry name" value="Endo/exonu/phosph_ase_sf"/>
</dbReference>
<keyword evidence="3" id="KW-1185">Reference proteome</keyword>
<dbReference type="SUPFAM" id="SSF56219">
    <property type="entry name" value="DNase I-like"/>
    <property type="match status" value="1"/>
</dbReference>
<reference evidence="2" key="2">
    <citation type="submission" date="2020-11" db="EMBL/GenBank/DDBJ databases">
        <authorList>
            <person name="McCartney M.A."/>
            <person name="Auch B."/>
            <person name="Kono T."/>
            <person name="Mallez S."/>
            <person name="Becker A."/>
            <person name="Gohl D.M."/>
            <person name="Silverstein K.A.T."/>
            <person name="Koren S."/>
            <person name="Bechman K.B."/>
            <person name="Herman A."/>
            <person name="Abrahante J.E."/>
            <person name="Garbe J."/>
        </authorList>
    </citation>
    <scope>NUCLEOTIDE SEQUENCE</scope>
    <source>
        <strain evidence="2">Duluth1</strain>
        <tissue evidence="2">Whole animal</tissue>
    </source>
</reference>
<dbReference type="Pfam" id="PF14529">
    <property type="entry name" value="Exo_endo_phos_2"/>
    <property type="match status" value="1"/>
</dbReference>
<dbReference type="Gene3D" id="3.60.10.10">
    <property type="entry name" value="Endonuclease/exonuclease/phosphatase"/>
    <property type="match status" value="1"/>
</dbReference>
<evidence type="ECO:0000259" key="1">
    <source>
        <dbReference type="Pfam" id="PF14529"/>
    </source>
</evidence>
<dbReference type="InterPro" id="IPR005135">
    <property type="entry name" value="Endo/exonuclease/phosphatase"/>
</dbReference>
<dbReference type="GO" id="GO:0003824">
    <property type="term" value="F:catalytic activity"/>
    <property type="evidence" value="ECO:0007669"/>
    <property type="project" value="InterPro"/>
</dbReference>
<name>A0A9D4KKP0_DREPO</name>
<feature type="domain" description="Endonuclease/exonuclease/phosphatase" evidence="1">
    <location>
        <begin position="7"/>
        <end position="103"/>
    </location>
</feature>
<dbReference type="AlphaFoldDB" id="A0A9D4KKP0"/>
<dbReference type="Proteomes" id="UP000828390">
    <property type="component" value="Unassembled WGS sequence"/>
</dbReference>
<dbReference type="EMBL" id="JAIWYP010000004">
    <property type="protein sequence ID" value="KAH3841315.1"/>
    <property type="molecule type" value="Genomic_DNA"/>
</dbReference>
<evidence type="ECO:0000313" key="2">
    <source>
        <dbReference type="EMBL" id="KAH3841315.1"/>
    </source>
</evidence>
<gene>
    <name evidence="2" type="ORF">DPMN_114774</name>
</gene>
<evidence type="ECO:0000313" key="3">
    <source>
        <dbReference type="Proteomes" id="UP000828390"/>
    </source>
</evidence>
<reference evidence="2" key="1">
    <citation type="journal article" date="2019" name="bioRxiv">
        <title>The Genome of the Zebra Mussel, Dreissena polymorpha: A Resource for Invasive Species Research.</title>
        <authorList>
            <person name="McCartney M.A."/>
            <person name="Auch B."/>
            <person name="Kono T."/>
            <person name="Mallez S."/>
            <person name="Zhang Y."/>
            <person name="Obille A."/>
            <person name="Becker A."/>
            <person name="Abrahante J.E."/>
            <person name="Garbe J."/>
            <person name="Badalamenti J.P."/>
            <person name="Herman A."/>
            <person name="Mangelson H."/>
            <person name="Liachko I."/>
            <person name="Sullivan S."/>
            <person name="Sone E.D."/>
            <person name="Koren S."/>
            <person name="Silverstein K.A.T."/>
            <person name="Beckman K.B."/>
            <person name="Gohl D.M."/>
        </authorList>
    </citation>
    <scope>NUCLEOTIDE SEQUENCE</scope>
    <source>
        <strain evidence="2">Duluth1</strain>
        <tissue evidence="2">Whole animal</tissue>
    </source>
</reference>
<protein>
    <recommendedName>
        <fullName evidence="1">Endonuclease/exonuclease/phosphatase domain-containing protein</fullName>
    </recommendedName>
</protein>
<comment type="caution">
    <text evidence="2">The sequence shown here is derived from an EMBL/GenBank/DDBJ whole genome shotgun (WGS) entry which is preliminary data.</text>
</comment>
<accession>A0A9D4KKP0</accession>
<sequence length="173" mass="19937">MPSAVIPGDEEYKDILNQVTEVVENYSPTHNVLIAGDMNASIYRSRPRDVIFQDFITEHSLKVCSTQKDTFFHNNGKYTSQIDYFLVDQELNEVVKKPRTEDLHGLNTPDHTLIPIRLQLKMKKTNKLPNRKKVLSKTKWEQCNRKTYQSEVKANVDQIKSGNTTSCSLTIYS</sequence>
<organism evidence="2 3">
    <name type="scientific">Dreissena polymorpha</name>
    <name type="common">Zebra mussel</name>
    <name type="synonym">Mytilus polymorpha</name>
    <dbReference type="NCBI Taxonomy" id="45954"/>
    <lineage>
        <taxon>Eukaryota</taxon>
        <taxon>Metazoa</taxon>
        <taxon>Spiralia</taxon>
        <taxon>Lophotrochozoa</taxon>
        <taxon>Mollusca</taxon>
        <taxon>Bivalvia</taxon>
        <taxon>Autobranchia</taxon>
        <taxon>Heteroconchia</taxon>
        <taxon>Euheterodonta</taxon>
        <taxon>Imparidentia</taxon>
        <taxon>Neoheterodontei</taxon>
        <taxon>Myida</taxon>
        <taxon>Dreissenoidea</taxon>
        <taxon>Dreissenidae</taxon>
        <taxon>Dreissena</taxon>
    </lineage>
</organism>